<feature type="transmembrane region" description="Helical" evidence="1">
    <location>
        <begin position="134"/>
        <end position="157"/>
    </location>
</feature>
<dbReference type="OrthoDB" id="5553747at2759"/>
<feature type="transmembrane region" description="Helical" evidence="1">
    <location>
        <begin position="103"/>
        <end position="122"/>
    </location>
</feature>
<feature type="transmembrane region" description="Helical" evidence="1">
    <location>
        <begin position="202"/>
        <end position="222"/>
    </location>
</feature>
<keyword evidence="1" id="KW-0812">Transmembrane</keyword>
<dbReference type="AlphaFoldDB" id="A0A9W8G721"/>
<name>A0A9W8G721_9FUNG</name>
<evidence type="ECO:0000256" key="1">
    <source>
        <dbReference type="SAM" id="Phobius"/>
    </source>
</evidence>
<evidence type="ECO:0000313" key="3">
    <source>
        <dbReference type="Proteomes" id="UP001151518"/>
    </source>
</evidence>
<dbReference type="Proteomes" id="UP001151518">
    <property type="component" value="Unassembled WGS sequence"/>
</dbReference>
<feature type="transmembrane region" description="Helical" evidence="1">
    <location>
        <begin position="39"/>
        <end position="56"/>
    </location>
</feature>
<dbReference type="EMBL" id="JANBTW010000032">
    <property type="protein sequence ID" value="KAJ2677515.1"/>
    <property type="molecule type" value="Genomic_DNA"/>
</dbReference>
<proteinExistence type="predicted"/>
<comment type="caution">
    <text evidence="2">The sequence shown here is derived from an EMBL/GenBank/DDBJ whole genome shotgun (WGS) entry which is preliminary data.</text>
</comment>
<keyword evidence="1" id="KW-0472">Membrane</keyword>
<reference evidence="2" key="1">
    <citation type="submission" date="2022-07" db="EMBL/GenBank/DDBJ databases">
        <title>Phylogenomic reconstructions and comparative analyses of Kickxellomycotina fungi.</title>
        <authorList>
            <person name="Reynolds N.K."/>
            <person name="Stajich J.E."/>
            <person name="Barry K."/>
            <person name="Grigoriev I.V."/>
            <person name="Crous P."/>
            <person name="Smith M.E."/>
        </authorList>
    </citation>
    <scope>NUCLEOTIDE SEQUENCE</scope>
    <source>
        <strain evidence="2">NRRL 3115</strain>
    </source>
</reference>
<sequence>MILIKRDDTSTRQLLSNISCFPKTCPQTSDWLTYEPNGLAGYILGPAFLVLGTWLVHKQQQHASLLPVAMNYLGMLELFFALMLRSSLVRSVGNKTAMYRASLFLGIHSSVFVLATGVVLVRHVYSAKRPHNRVLLWTFCFALVPTVLLAVGIGLMFGSHVSIGTMRLITAFGSVMLFGLVAAMLGFVCVLRRCRAPVTTRFIVVLSVVFLCLLTELAFVTVRSTLPLDNVARDSEALLYLFQFVPLILASLVLTFVDDNWPSGHKQPL</sequence>
<organism evidence="2 3">
    <name type="scientific">Coemansia spiralis</name>
    <dbReference type="NCBI Taxonomy" id="417178"/>
    <lineage>
        <taxon>Eukaryota</taxon>
        <taxon>Fungi</taxon>
        <taxon>Fungi incertae sedis</taxon>
        <taxon>Zoopagomycota</taxon>
        <taxon>Kickxellomycotina</taxon>
        <taxon>Kickxellomycetes</taxon>
        <taxon>Kickxellales</taxon>
        <taxon>Kickxellaceae</taxon>
        <taxon>Coemansia</taxon>
    </lineage>
</organism>
<feature type="transmembrane region" description="Helical" evidence="1">
    <location>
        <begin position="169"/>
        <end position="190"/>
    </location>
</feature>
<keyword evidence="1" id="KW-1133">Transmembrane helix</keyword>
<protein>
    <submittedName>
        <fullName evidence="2">Uncharacterized protein</fullName>
    </submittedName>
</protein>
<evidence type="ECO:0000313" key="2">
    <source>
        <dbReference type="EMBL" id="KAJ2677515.1"/>
    </source>
</evidence>
<feature type="transmembrane region" description="Helical" evidence="1">
    <location>
        <begin position="237"/>
        <end position="257"/>
    </location>
</feature>
<gene>
    <name evidence="2" type="ORF">GGI25_003150</name>
</gene>
<accession>A0A9W8G721</accession>
<feature type="transmembrane region" description="Helical" evidence="1">
    <location>
        <begin position="63"/>
        <end position="83"/>
    </location>
</feature>